<feature type="compositionally biased region" description="Basic and acidic residues" evidence="7">
    <location>
        <begin position="160"/>
        <end position="178"/>
    </location>
</feature>
<dbReference type="STRING" id="5353.A0A1Q3EJB5"/>
<comment type="caution">
    <text evidence="8">The sequence shown here is derived from an EMBL/GenBank/DDBJ whole genome shotgun (WGS) entry which is preliminary data.</text>
</comment>
<dbReference type="PANTHER" id="PTHR18359">
    <property type="entry name" value="WD-REPEAT PROTEIN-RELATED"/>
    <property type="match status" value="1"/>
</dbReference>
<organism evidence="8 9">
    <name type="scientific">Lentinula edodes</name>
    <name type="common">Shiitake mushroom</name>
    <name type="synonym">Lentinus edodes</name>
    <dbReference type="NCBI Taxonomy" id="5353"/>
    <lineage>
        <taxon>Eukaryota</taxon>
        <taxon>Fungi</taxon>
        <taxon>Dikarya</taxon>
        <taxon>Basidiomycota</taxon>
        <taxon>Agaricomycotina</taxon>
        <taxon>Agaricomycetes</taxon>
        <taxon>Agaricomycetidae</taxon>
        <taxon>Agaricales</taxon>
        <taxon>Marasmiineae</taxon>
        <taxon>Omphalotaceae</taxon>
        <taxon>Lentinula</taxon>
    </lineage>
</organism>
<dbReference type="AlphaFoldDB" id="A0A1Q3EJB5"/>
<dbReference type="SMART" id="SM00320">
    <property type="entry name" value="WD40"/>
    <property type="match status" value="6"/>
</dbReference>
<dbReference type="GO" id="GO:0032040">
    <property type="term" value="C:small-subunit processome"/>
    <property type="evidence" value="ECO:0007669"/>
    <property type="project" value="TreeGrafter"/>
</dbReference>
<feature type="region of interest" description="Disordered" evidence="7">
    <location>
        <begin position="352"/>
        <end position="385"/>
    </location>
</feature>
<dbReference type="Pfam" id="PF00400">
    <property type="entry name" value="WD40"/>
    <property type="match status" value="1"/>
</dbReference>
<keyword evidence="2" id="KW-0698">rRNA processing</keyword>
<dbReference type="InterPro" id="IPR015943">
    <property type="entry name" value="WD40/YVTN_repeat-like_dom_sf"/>
</dbReference>
<dbReference type="PANTHER" id="PTHR18359:SF0">
    <property type="entry name" value="U3 SMALL NUCLEOLAR RNA-ASSOCIATED PROTEIN 18 HOMOLOG"/>
    <property type="match status" value="1"/>
</dbReference>
<dbReference type="Gene3D" id="2.130.10.10">
    <property type="entry name" value="YVTN repeat-like/Quinoprotein amine dehydrogenase"/>
    <property type="match status" value="1"/>
</dbReference>
<evidence type="ECO:0000256" key="1">
    <source>
        <dbReference type="ARBA" id="ARBA00004604"/>
    </source>
</evidence>
<evidence type="ECO:0000256" key="4">
    <source>
        <dbReference type="ARBA" id="ARBA00022737"/>
    </source>
</evidence>
<evidence type="ECO:0000256" key="7">
    <source>
        <dbReference type="SAM" id="MobiDB-lite"/>
    </source>
</evidence>
<comment type="subcellular location">
    <subcellularLocation>
        <location evidence="1">Nucleus</location>
        <location evidence="1">Nucleolus</location>
    </subcellularLocation>
</comment>
<feature type="compositionally biased region" description="Polar residues" evidence="7">
    <location>
        <begin position="12"/>
        <end position="21"/>
    </location>
</feature>
<dbReference type="GO" id="GO:0006364">
    <property type="term" value="P:rRNA processing"/>
    <property type="evidence" value="ECO:0007669"/>
    <property type="project" value="UniProtKB-KW"/>
</dbReference>
<comment type="similarity">
    <text evidence="6">Belongs to the WD repeat UTP18 family.</text>
</comment>
<keyword evidence="9" id="KW-1185">Reference proteome</keyword>
<protein>
    <submittedName>
        <fullName evidence="8">WD40 repeat-like protein</fullName>
    </submittedName>
</protein>
<dbReference type="SUPFAM" id="SSF50978">
    <property type="entry name" value="WD40 repeat-like"/>
    <property type="match status" value="1"/>
</dbReference>
<evidence type="ECO:0000256" key="5">
    <source>
        <dbReference type="ARBA" id="ARBA00023242"/>
    </source>
</evidence>
<keyword evidence="5" id="KW-0539">Nucleus</keyword>
<sequence length="634" mass="69312">MPKHSRKRQKLSNEANPLTNDSAKDDEERRLESLLFGTKYVPVGNNGLLQVEAEAAEGDGRQFQNLLDNDLFFVDDEVEHNSDRSDFEDQEPSGSGSGSQSENEEGFEKLSTPKKPHPHPKSLQSNRRAPAWTDDSDPTRVSLSSKRLRKLRNAPDEETLPGREYESRLRRQFERINPEPDWATQARKKTSQTDDGNGDAEMDFNTLLSSTSGIHHSRSLRSQVLAPGTIDISRLRDANQSAQNSGCGDIKSLAFHPSERVPVLCVGSSDRRVRMYNIDGHTSPLLQTLHIPSLPLSSQSSVAFHPSGSHLLLTGSRPYYFIYDLQNGTLSGSDQSKHGLWGTRFEDLSASLESPTSFRKRGRTRGAGVDESAPVNSQNTPGAPGMEVTAFEPRTGSILAVAGRGGYVHLVDWKSGAGQVIGSLKCSNGGGGVKGLWWASPSSERYSELDTGFGSREYLTVLTGDSEVYVWDVGERRCVRRWTDEGGFRGSGRVLAGSGKGSGWLAIGSNTGLVNVYGTDSYTPSTVSTSISSSSSWSGLTPKPLKTIENLITPISTLRFNHDAQVLAMASKEKKDSMRLIHLPSLTTFSNWPTSNTPLGHVTAVDFSARSEYIAIGNTRGRVLLYHLKNFGAH</sequence>
<dbReference type="EMBL" id="BDGU01000421">
    <property type="protein sequence ID" value="GAW07281.1"/>
    <property type="molecule type" value="Genomic_DNA"/>
</dbReference>
<dbReference type="GO" id="GO:0034388">
    <property type="term" value="C:Pwp2p-containing subcomplex of 90S preribosome"/>
    <property type="evidence" value="ECO:0007669"/>
    <property type="project" value="TreeGrafter"/>
</dbReference>
<reference evidence="8 9" key="2">
    <citation type="submission" date="2017-02" db="EMBL/GenBank/DDBJ databases">
        <title>A genome survey and senescence transcriptome analysis in Lentinula edodes.</title>
        <authorList>
            <person name="Sakamoto Y."/>
            <person name="Nakade K."/>
            <person name="Sato S."/>
            <person name="Yoshida Y."/>
            <person name="Miyazaki K."/>
            <person name="Natsume S."/>
            <person name="Konno N."/>
        </authorList>
    </citation>
    <scope>NUCLEOTIDE SEQUENCE [LARGE SCALE GENOMIC DNA]</scope>
    <source>
        <strain evidence="8 9">NBRC 111202</strain>
    </source>
</reference>
<keyword evidence="3" id="KW-0853">WD repeat</keyword>
<evidence type="ECO:0000256" key="6">
    <source>
        <dbReference type="ARBA" id="ARBA00025767"/>
    </source>
</evidence>
<dbReference type="InterPro" id="IPR036322">
    <property type="entry name" value="WD40_repeat_dom_sf"/>
</dbReference>
<evidence type="ECO:0000313" key="8">
    <source>
        <dbReference type="EMBL" id="GAW07281.1"/>
    </source>
</evidence>
<feature type="compositionally biased region" description="Low complexity" evidence="7">
    <location>
        <begin position="92"/>
        <end position="101"/>
    </location>
</feature>
<accession>A0A1Q3EJB5</accession>
<reference evidence="8 9" key="1">
    <citation type="submission" date="2016-08" db="EMBL/GenBank/DDBJ databases">
        <authorList>
            <consortium name="Lentinula edodes genome sequencing consortium"/>
            <person name="Sakamoto Y."/>
            <person name="Nakade K."/>
            <person name="Sato S."/>
            <person name="Yoshida Y."/>
            <person name="Miyazaki K."/>
            <person name="Natsume S."/>
            <person name="Konno N."/>
        </authorList>
    </citation>
    <scope>NUCLEOTIDE SEQUENCE [LARGE SCALE GENOMIC DNA]</scope>
    <source>
        <strain evidence="8 9">NBRC 111202</strain>
    </source>
</reference>
<dbReference type="Proteomes" id="UP000188533">
    <property type="component" value="Unassembled WGS sequence"/>
</dbReference>
<evidence type="ECO:0000313" key="9">
    <source>
        <dbReference type="Proteomes" id="UP000188533"/>
    </source>
</evidence>
<evidence type="ECO:0000256" key="2">
    <source>
        <dbReference type="ARBA" id="ARBA00022552"/>
    </source>
</evidence>
<feature type="region of interest" description="Disordered" evidence="7">
    <location>
        <begin position="1"/>
        <end position="29"/>
    </location>
</feature>
<proteinExistence type="inferred from homology"/>
<gene>
    <name evidence="8" type="ORF">LENED_009260</name>
</gene>
<keyword evidence="4" id="KW-0677">Repeat</keyword>
<feature type="region of interest" description="Disordered" evidence="7">
    <location>
        <begin position="77"/>
        <end position="199"/>
    </location>
</feature>
<name>A0A1Q3EJB5_LENED</name>
<dbReference type="InterPro" id="IPR045161">
    <property type="entry name" value="Utp18"/>
</dbReference>
<feature type="compositionally biased region" description="Basic residues" evidence="7">
    <location>
        <begin position="1"/>
        <end position="10"/>
    </location>
</feature>
<dbReference type="InterPro" id="IPR001680">
    <property type="entry name" value="WD40_rpt"/>
</dbReference>
<evidence type="ECO:0000256" key="3">
    <source>
        <dbReference type="ARBA" id="ARBA00022574"/>
    </source>
</evidence>